<dbReference type="OrthoDB" id="5450317at2"/>
<name>A0A3B7MUZ7_9BACT</name>
<organism evidence="3 4">
    <name type="scientific">Paraflavitalea soli</name>
    <dbReference type="NCBI Taxonomy" id="2315862"/>
    <lineage>
        <taxon>Bacteria</taxon>
        <taxon>Pseudomonadati</taxon>
        <taxon>Bacteroidota</taxon>
        <taxon>Chitinophagia</taxon>
        <taxon>Chitinophagales</taxon>
        <taxon>Chitinophagaceae</taxon>
        <taxon>Paraflavitalea</taxon>
    </lineage>
</organism>
<reference evidence="3 4" key="1">
    <citation type="submission" date="2018-09" db="EMBL/GenBank/DDBJ databases">
        <title>Genome sequencing of strain 6GH32-13.</title>
        <authorList>
            <person name="Weon H.-Y."/>
            <person name="Heo J."/>
            <person name="Kwon S.-W."/>
        </authorList>
    </citation>
    <scope>NUCLEOTIDE SEQUENCE [LARGE SCALE GENOMIC DNA]</scope>
    <source>
        <strain evidence="3 4">5GH32-13</strain>
    </source>
</reference>
<dbReference type="InterPro" id="IPR006680">
    <property type="entry name" value="Amidohydro-rel"/>
</dbReference>
<dbReference type="Proteomes" id="UP000263900">
    <property type="component" value="Chromosome"/>
</dbReference>
<dbReference type="Gene3D" id="3.20.20.140">
    <property type="entry name" value="Metal-dependent hydrolases"/>
    <property type="match status" value="1"/>
</dbReference>
<dbReference type="AlphaFoldDB" id="A0A3B7MUZ7"/>
<sequence>MVIDSHVHFWKYDKVRDAWITDNMKILQQDYLPEHLAPTLKRNGVDGVVAVQASQEEVETRFLAELAKTHPEIKGVVGWIDLQADNIAERLEHFTQYTSIRGYRHVVQGEPDDFLLRSNFQRGVQALKPYNYTYDVLIYAHQLKPAIEFVSKFPDQKLIIDHCAKPDIKHKKIDEWKVLMKEIAQNPQVSCKLSGLFTEAAWKTWSAAEFYPYLDVVFEAFGTDRLLYGSDWPVILVSGIYVQWKSLLEKYMENYTPEDREKVFGLNAVAFYSL</sequence>
<feature type="domain" description="Amidohydrolase-related" evidence="2">
    <location>
        <begin position="3"/>
        <end position="273"/>
    </location>
</feature>
<proteinExistence type="inferred from homology"/>
<evidence type="ECO:0000313" key="4">
    <source>
        <dbReference type="Proteomes" id="UP000263900"/>
    </source>
</evidence>
<accession>A0A3B7MUZ7</accession>
<gene>
    <name evidence="3" type="ORF">D3H65_25085</name>
</gene>
<protein>
    <submittedName>
        <fullName evidence="3">Amidohydrolase</fullName>
    </submittedName>
</protein>
<dbReference type="InterPro" id="IPR052350">
    <property type="entry name" value="Metallo-dep_Lactonases"/>
</dbReference>
<comment type="similarity">
    <text evidence="1">Belongs to the metallo-dependent hydrolases superfamily.</text>
</comment>
<dbReference type="PANTHER" id="PTHR43569:SF2">
    <property type="entry name" value="AMIDOHYDROLASE-RELATED DOMAIN-CONTAINING PROTEIN"/>
    <property type="match status" value="1"/>
</dbReference>
<evidence type="ECO:0000256" key="1">
    <source>
        <dbReference type="ARBA" id="ARBA00038310"/>
    </source>
</evidence>
<evidence type="ECO:0000259" key="2">
    <source>
        <dbReference type="Pfam" id="PF04909"/>
    </source>
</evidence>
<dbReference type="Pfam" id="PF04909">
    <property type="entry name" value="Amidohydro_2"/>
    <property type="match status" value="1"/>
</dbReference>
<dbReference type="RefSeq" id="WP_119052935.1">
    <property type="nucleotide sequence ID" value="NZ_CP032157.1"/>
</dbReference>
<dbReference type="SUPFAM" id="SSF51556">
    <property type="entry name" value="Metallo-dependent hydrolases"/>
    <property type="match status" value="1"/>
</dbReference>
<dbReference type="GO" id="GO:0016787">
    <property type="term" value="F:hydrolase activity"/>
    <property type="evidence" value="ECO:0007669"/>
    <property type="project" value="UniProtKB-KW"/>
</dbReference>
<dbReference type="KEGG" id="pseg:D3H65_25085"/>
<dbReference type="InterPro" id="IPR032466">
    <property type="entry name" value="Metal_Hydrolase"/>
</dbReference>
<dbReference type="EMBL" id="CP032157">
    <property type="protein sequence ID" value="AXY77059.1"/>
    <property type="molecule type" value="Genomic_DNA"/>
</dbReference>
<keyword evidence="4" id="KW-1185">Reference proteome</keyword>
<evidence type="ECO:0000313" key="3">
    <source>
        <dbReference type="EMBL" id="AXY77059.1"/>
    </source>
</evidence>
<keyword evidence="3" id="KW-0378">Hydrolase</keyword>
<dbReference type="PANTHER" id="PTHR43569">
    <property type="entry name" value="AMIDOHYDROLASE"/>
    <property type="match status" value="1"/>
</dbReference>